<organism evidence="2 3">
    <name type="scientific">Vagococcus teuberi</name>
    <dbReference type="NCBI Taxonomy" id="519472"/>
    <lineage>
        <taxon>Bacteria</taxon>
        <taxon>Bacillati</taxon>
        <taxon>Bacillota</taxon>
        <taxon>Bacilli</taxon>
        <taxon>Lactobacillales</taxon>
        <taxon>Enterococcaceae</taxon>
        <taxon>Vagococcus</taxon>
    </lineage>
</organism>
<dbReference type="RefSeq" id="WP_071457456.1">
    <property type="nucleotide sequence ID" value="NZ_CP017267.1"/>
</dbReference>
<gene>
    <name evidence="2" type="ORF">BHY08_08495</name>
</gene>
<evidence type="ECO:0000256" key="1">
    <source>
        <dbReference type="SAM" id="Phobius"/>
    </source>
</evidence>
<proteinExistence type="predicted"/>
<accession>A0A1J0A7F3</accession>
<keyword evidence="1" id="KW-0472">Membrane</keyword>
<keyword evidence="1" id="KW-0812">Transmembrane</keyword>
<evidence type="ECO:0008006" key="4">
    <source>
        <dbReference type="Google" id="ProtNLM"/>
    </source>
</evidence>
<keyword evidence="3" id="KW-1185">Reference proteome</keyword>
<dbReference type="InterPro" id="IPR025912">
    <property type="entry name" value="YrvL"/>
</dbReference>
<dbReference type="Pfam" id="PF14184">
    <property type="entry name" value="YrvL"/>
    <property type="match status" value="1"/>
</dbReference>
<protein>
    <recommendedName>
        <fullName evidence="4">DUF2512 domain-containing protein</fullName>
    </recommendedName>
</protein>
<dbReference type="KEGG" id="vte:BHY08_08495"/>
<reference evidence="2 3" key="1">
    <citation type="submission" date="2016-09" db="EMBL/GenBank/DDBJ databases">
        <title>Vagococcus teuberi sp. nov., isolated from the Malian artisanal sour milk fene.</title>
        <authorList>
            <person name="Wullschleger S."/>
            <person name="Seifert C."/>
            <person name="Baumgartner S."/>
            <person name="Lacroix C."/>
            <person name="Bonfoh B."/>
            <person name="Stevens M.J."/>
            <person name="Meile L."/>
        </authorList>
    </citation>
    <scope>NUCLEOTIDE SEQUENCE [LARGE SCALE GENOMIC DNA]</scope>
    <source>
        <strain evidence="2 3">DSM 21459</strain>
    </source>
</reference>
<feature type="transmembrane region" description="Helical" evidence="1">
    <location>
        <begin position="39"/>
        <end position="60"/>
    </location>
</feature>
<dbReference type="Proteomes" id="UP000191200">
    <property type="component" value="Chromosome"/>
</dbReference>
<name>A0A1J0A7F3_9ENTE</name>
<dbReference type="EMBL" id="CP017267">
    <property type="protein sequence ID" value="APB31851.1"/>
    <property type="molecule type" value="Genomic_DNA"/>
</dbReference>
<sequence>MTKLILAVIILIPLILIALIVSGALKLLGATYSHPGNLILFFVIYLAIDFLIDSIFHLVPKKDSILLMFCQNVISLMITDYFVASVSLPVQTIMLFSIFLILCEKSLDYMEKNS</sequence>
<evidence type="ECO:0000313" key="2">
    <source>
        <dbReference type="EMBL" id="APB31851.1"/>
    </source>
</evidence>
<evidence type="ECO:0000313" key="3">
    <source>
        <dbReference type="Proteomes" id="UP000191200"/>
    </source>
</evidence>
<keyword evidence="1" id="KW-1133">Transmembrane helix</keyword>
<dbReference type="AlphaFoldDB" id="A0A1J0A7F3"/>
<feature type="transmembrane region" description="Helical" evidence="1">
    <location>
        <begin position="81"/>
        <end position="102"/>
    </location>
</feature>